<comment type="caution">
    <text evidence="2">The sequence shown here is derived from an EMBL/GenBank/DDBJ whole genome shotgun (WGS) entry which is preliminary data.</text>
</comment>
<evidence type="ECO:0000313" key="2">
    <source>
        <dbReference type="EMBL" id="KAH8070289.1"/>
    </source>
</evidence>
<evidence type="ECO:0000256" key="1">
    <source>
        <dbReference type="SAM" id="MobiDB-lite"/>
    </source>
</evidence>
<dbReference type="AlphaFoldDB" id="A0A8K0UDR9"/>
<feature type="region of interest" description="Disordered" evidence="1">
    <location>
        <begin position="89"/>
        <end position="258"/>
    </location>
</feature>
<accession>A0A8K0UDR9</accession>
<dbReference type="EMBL" id="JAEVFJ010000084">
    <property type="protein sequence ID" value="KAH8070289.1"/>
    <property type="molecule type" value="Genomic_DNA"/>
</dbReference>
<protein>
    <submittedName>
        <fullName evidence="2">Uncharacterized protein</fullName>
    </submittedName>
</protein>
<gene>
    <name evidence="2" type="ORF">BXZ70DRAFT_911690</name>
</gene>
<feature type="region of interest" description="Disordered" evidence="1">
    <location>
        <begin position="1"/>
        <end position="58"/>
    </location>
</feature>
<organism evidence="2 3">
    <name type="scientific">Cristinia sonorae</name>
    <dbReference type="NCBI Taxonomy" id="1940300"/>
    <lineage>
        <taxon>Eukaryota</taxon>
        <taxon>Fungi</taxon>
        <taxon>Dikarya</taxon>
        <taxon>Basidiomycota</taxon>
        <taxon>Agaricomycotina</taxon>
        <taxon>Agaricomycetes</taxon>
        <taxon>Agaricomycetidae</taxon>
        <taxon>Agaricales</taxon>
        <taxon>Pleurotineae</taxon>
        <taxon>Stephanosporaceae</taxon>
        <taxon>Cristinia</taxon>
    </lineage>
</organism>
<name>A0A8K0UDR9_9AGAR</name>
<evidence type="ECO:0000313" key="3">
    <source>
        <dbReference type="Proteomes" id="UP000813824"/>
    </source>
</evidence>
<dbReference type="Proteomes" id="UP000813824">
    <property type="component" value="Unassembled WGS sequence"/>
</dbReference>
<sequence length="388" mass="40986">MTSSIPTKEAVTGRGQSPSEFSFGPRSPSTFAFEDLPGFTNDGNKQSHNSASESVADVGTEYPTDIVVRDFVAPVARSSSAQLNAVNSQYVRPAPGPPSSPSQFNFGVVPGERTADSPSVFDFGAAPGPPSSPSEFNFGVVPGERITDSPSVFDFGAAPGPPSSPSQFNFRATPDEQAGNSPQVFDFGGERTADSPSVFDFGAAPGPPSSPSQFNFGATPDEQAGNSPQVFDFGGERTADSPSVFDFGAAPGPPSSPSEFNFGVVPGERITDSPSVFNFGAAPGPCSSASTSAGTGAQEQSAGFCESADISAHVKVGDSSQQLQQFLPDDDDDDGFTQRFNRVLDKFPRIIRFKVSYFMDRELFFMDETDERMKDMMDVCVRAMTSAF</sequence>
<feature type="compositionally biased region" description="Polar residues" evidence="1">
    <location>
        <begin position="41"/>
        <end position="53"/>
    </location>
</feature>
<reference evidence="2" key="1">
    <citation type="journal article" date="2021" name="New Phytol.">
        <title>Evolutionary innovations through gain and loss of genes in the ectomycorrhizal Boletales.</title>
        <authorList>
            <person name="Wu G."/>
            <person name="Miyauchi S."/>
            <person name="Morin E."/>
            <person name="Kuo A."/>
            <person name="Drula E."/>
            <person name="Varga T."/>
            <person name="Kohler A."/>
            <person name="Feng B."/>
            <person name="Cao Y."/>
            <person name="Lipzen A."/>
            <person name="Daum C."/>
            <person name="Hundley H."/>
            <person name="Pangilinan J."/>
            <person name="Johnson J."/>
            <person name="Barry K."/>
            <person name="LaButti K."/>
            <person name="Ng V."/>
            <person name="Ahrendt S."/>
            <person name="Min B."/>
            <person name="Choi I.G."/>
            <person name="Park H."/>
            <person name="Plett J.M."/>
            <person name="Magnuson J."/>
            <person name="Spatafora J.W."/>
            <person name="Nagy L.G."/>
            <person name="Henrissat B."/>
            <person name="Grigoriev I.V."/>
            <person name="Yang Z.L."/>
            <person name="Xu J."/>
            <person name="Martin F.M."/>
        </authorList>
    </citation>
    <scope>NUCLEOTIDE SEQUENCE</scope>
    <source>
        <strain evidence="2">KKN 215</strain>
    </source>
</reference>
<keyword evidence="3" id="KW-1185">Reference proteome</keyword>
<proteinExistence type="predicted"/>